<evidence type="ECO:0000313" key="2">
    <source>
        <dbReference type="Proteomes" id="UP000008021"/>
    </source>
</evidence>
<reference evidence="1" key="2">
    <citation type="submission" date="2018-05" db="EMBL/GenBank/DDBJ databases">
        <title>OmerRS3 (Oryza meridionalis Reference Sequence Version 3).</title>
        <authorList>
            <person name="Zhang J."/>
            <person name="Kudrna D."/>
            <person name="Lee S."/>
            <person name="Talag J."/>
            <person name="Welchert J."/>
            <person name="Wing R.A."/>
        </authorList>
    </citation>
    <scope>NUCLEOTIDE SEQUENCE [LARGE SCALE GENOMIC DNA]</scope>
    <source>
        <strain evidence="1">cv. OR44</strain>
    </source>
</reference>
<proteinExistence type="predicted"/>
<keyword evidence="2" id="KW-1185">Reference proteome</keyword>
<dbReference type="HOGENOM" id="CLU_2487223_0_0_1"/>
<evidence type="ECO:0000313" key="1">
    <source>
        <dbReference type="EnsemblPlants" id="OMERI09G02370.1"/>
    </source>
</evidence>
<dbReference type="AlphaFoldDB" id="A0A0E0EQ26"/>
<reference evidence="1" key="1">
    <citation type="submission" date="2015-04" db="UniProtKB">
        <authorList>
            <consortium name="EnsemblPlants"/>
        </authorList>
    </citation>
    <scope>IDENTIFICATION</scope>
</reference>
<dbReference type="EnsemblPlants" id="OMERI09G02370.1">
    <property type="protein sequence ID" value="OMERI09G02370.1"/>
    <property type="gene ID" value="OMERI09G02370"/>
</dbReference>
<organism evidence="1">
    <name type="scientific">Oryza meridionalis</name>
    <dbReference type="NCBI Taxonomy" id="40149"/>
    <lineage>
        <taxon>Eukaryota</taxon>
        <taxon>Viridiplantae</taxon>
        <taxon>Streptophyta</taxon>
        <taxon>Embryophyta</taxon>
        <taxon>Tracheophyta</taxon>
        <taxon>Spermatophyta</taxon>
        <taxon>Magnoliopsida</taxon>
        <taxon>Liliopsida</taxon>
        <taxon>Poales</taxon>
        <taxon>Poaceae</taxon>
        <taxon>BOP clade</taxon>
        <taxon>Oryzoideae</taxon>
        <taxon>Oryzeae</taxon>
        <taxon>Oryzinae</taxon>
        <taxon>Oryza</taxon>
    </lineage>
</organism>
<dbReference type="Proteomes" id="UP000008021">
    <property type="component" value="Chromosome 9"/>
</dbReference>
<protein>
    <submittedName>
        <fullName evidence="1">Uncharacterized protein</fullName>
    </submittedName>
</protein>
<sequence>MSAIESLCCVDHRMIIQEMKREHSLRLNNVPILRLNNVQADHIGVHAFDDIFCCSNGIISKIQAEACDGGNSDPGIDKGNGRNAFAT</sequence>
<accession>A0A0E0EQ26</accession>
<name>A0A0E0EQ26_9ORYZ</name>
<dbReference type="Gramene" id="OMERI09G02370.1">
    <property type="protein sequence ID" value="OMERI09G02370.1"/>
    <property type="gene ID" value="OMERI09G02370"/>
</dbReference>